<comment type="caution">
    <text evidence="1">The sequence shown here is derived from an EMBL/GenBank/DDBJ whole genome shotgun (WGS) entry which is preliminary data.</text>
</comment>
<dbReference type="EMBL" id="ABEXCJ040000001">
    <property type="protein sequence ID" value="ELR5215898.1"/>
    <property type="molecule type" value="Genomic_DNA"/>
</dbReference>
<evidence type="ECO:0000313" key="1">
    <source>
        <dbReference type="EMBL" id="ELR5215898.1"/>
    </source>
</evidence>
<reference evidence="1" key="1">
    <citation type="submission" date="2023-10" db="EMBL/GenBank/DDBJ databases">
        <authorList>
            <consortium name="Clinical and Environmental Microbiology Branch: Whole genome sequencing antimicrobial resistance pathogens in the healthcare setting"/>
        </authorList>
    </citation>
    <scope>NUCLEOTIDE SEQUENCE</scope>
    <source>
        <strain evidence="1">2020QW-00022</strain>
    </source>
</reference>
<gene>
    <name evidence="2" type="ORF">M0K77_000335</name>
    <name evidence="1" type="ORF">M0K77_RS01675</name>
</gene>
<name>A0AAD2ZIN1_PRORE</name>
<organism evidence="1">
    <name type="scientific">Providencia rettgeri</name>
    <dbReference type="NCBI Taxonomy" id="587"/>
    <lineage>
        <taxon>Bacteria</taxon>
        <taxon>Pseudomonadati</taxon>
        <taxon>Pseudomonadota</taxon>
        <taxon>Gammaproteobacteria</taxon>
        <taxon>Enterobacterales</taxon>
        <taxon>Morganellaceae</taxon>
        <taxon>Providencia</taxon>
    </lineage>
</organism>
<evidence type="ECO:0000313" key="2">
    <source>
        <dbReference type="EMBL" id="EMR4588085.1"/>
    </source>
</evidence>
<proteinExistence type="predicted"/>
<dbReference type="EMBL" id="ABEXCJ050000001">
    <property type="protein sequence ID" value="EMR4588085.1"/>
    <property type="molecule type" value="Genomic_DNA"/>
</dbReference>
<sequence length="84" mass="9433">MYLQVLHGGDPKRKPKEEIIKISKVKYVEDLSVGCKAGETLGRCLIVSAIDQPALYSEIIFQMEDGDVYRVLSESGAILKEYKK</sequence>
<accession>A0AAD2ZIN1</accession>
<protein>
    <submittedName>
        <fullName evidence="1">Uncharacterized protein</fullName>
    </submittedName>
</protein>
<dbReference type="AlphaFoldDB" id="A0AAD2ZIN1"/>